<protein>
    <submittedName>
        <fullName evidence="2">Uncharacterized protein</fullName>
    </submittedName>
</protein>
<name>A0A175YCJ7_DAUCS</name>
<gene>
    <name evidence="2" type="ORF">DCAR_0205728</name>
</gene>
<reference evidence="2" key="1">
    <citation type="journal article" date="2016" name="Nat. Genet.">
        <title>A high-quality carrot genome assembly provides new insights into carotenoid accumulation and asterid genome evolution.</title>
        <authorList>
            <person name="Iorizzo M."/>
            <person name="Ellison S."/>
            <person name="Senalik D."/>
            <person name="Zeng P."/>
            <person name="Satapoomin P."/>
            <person name="Huang J."/>
            <person name="Bowman M."/>
            <person name="Iovene M."/>
            <person name="Sanseverino W."/>
            <person name="Cavagnaro P."/>
            <person name="Yildiz M."/>
            <person name="Macko-Podgorni A."/>
            <person name="Moranska E."/>
            <person name="Grzebelus E."/>
            <person name="Grzebelus D."/>
            <person name="Ashrafi H."/>
            <person name="Zheng Z."/>
            <person name="Cheng S."/>
            <person name="Spooner D."/>
            <person name="Van Deynze A."/>
            <person name="Simon P."/>
        </authorList>
    </citation>
    <scope>NUCLEOTIDE SEQUENCE</scope>
    <source>
        <tissue evidence="2">Leaf</tissue>
    </source>
</reference>
<sequence length="133" mass="15577">MESRMNIYVQHHGELNYDTINSYNGEEENFDERDAYSEGDDEKNDSYQNSEFKESDFDSQDIWSECDSSEDENMKTGYVGPLEDITNEAETGKFYRAYYSDKLGRSIIVMKPGYEVLLNLADSRLQEQRMVKE</sequence>
<accession>A0A175YCJ7</accession>
<keyword evidence="3" id="KW-1185">Reference proteome</keyword>
<dbReference type="Gramene" id="KZM80968">
    <property type="protein sequence ID" value="KZM80968"/>
    <property type="gene ID" value="DCAR_031454"/>
</dbReference>
<evidence type="ECO:0000313" key="3">
    <source>
        <dbReference type="Proteomes" id="UP000077755"/>
    </source>
</evidence>
<feature type="compositionally biased region" description="Acidic residues" evidence="1">
    <location>
        <begin position="25"/>
        <end position="43"/>
    </location>
</feature>
<evidence type="ECO:0000256" key="1">
    <source>
        <dbReference type="SAM" id="MobiDB-lite"/>
    </source>
</evidence>
<dbReference type="AlphaFoldDB" id="A0A175YCJ7"/>
<feature type="region of interest" description="Disordered" evidence="1">
    <location>
        <begin position="19"/>
        <end position="59"/>
    </location>
</feature>
<dbReference type="EMBL" id="CP093344">
    <property type="protein sequence ID" value="WOG86517.1"/>
    <property type="molecule type" value="Genomic_DNA"/>
</dbReference>
<reference evidence="2" key="2">
    <citation type="submission" date="2022-03" db="EMBL/GenBank/DDBJ databases">
        <title>Draft title - Genomic analysis of global carrot germplasm unveils the trajectory of domestication and the origin of high carotenoid orange carrot.</title>
        <authorList>
            <person name="Iorizzo M."/>
            <person name="Ellison S."/>
            <person name="Senalik D."/>
            <person name="Macko-Podgorni A."/>
            <person name="Grzebelus D."/>
            <person name="Bostan H."/>
            <person name="Rolling W."/>
            <person name="Curaba J."/>
            <person name="Simon P."/>
        </authorList>
    </citation>
    <scope>NUCLEOTIDE SEQUENCE</scope>
    <source>
        <tissue evidence="2">Leaf</tissue>
    </source>
</reference>
<organism evidence="2 3">
    <name type="scientific">Daucus carota subsp. sativus</name>
    <name type="common">Carrot</name>
    <dbReference type="NCBI Taxonomy" id="79200"/>
    <lineage>
        <taxon>Eukaryota</taxon>
        <taxon>Viridiplantae</taxon>
        <taxon>Streptophyta</taxon>
        <taxon>Embryophyta</taxon>
        <taxon>Tracheophyta</taxon>
        <taxon>Spermatophyta</taxon>
        <taxon>Magnoliopsida</taxon>
        <taxon>eudicotyledons</taxon>
        <taxon>Gunneridae</taxon>
        <taxon>Pentapetalae</taxon>
        <taxon>asterids</taxon>
        <taxon>campanulids</taxon>
        <taxon>Apiales</taxon>
        <taxon>Apiaceae</taxon>
        <taxon>Apioideae</taxon>
        <taxon>Scandiceae</taxon>
        <taxon>Daucinae</taxon>
        <taxon>Daucus</taxon>
        <taxon>Daucus sect. Daucus</taxon>
    </lineage>
</organism>
<evidence type="ECO:0000313" key="2">
    <source>
        <dbReference type="EMBL" id="WOG86517.1"/>
    </source>
</evidence>
<proteinExistence type="predicted"/>
<dbReference type="Proteomes" id="UP000077755">
    <property type="component" value="Chromosome 2"/>
</dbReference>